<dbReference type="InterPro" id="IPR015813">
    <property type="entry name" value="Pyrv/PenolPyrv_kinase-like_dom"/>
</dbReference>
<reference evidence="1 2" key="1">
    <citation type="submission" date="2011-05" db="EMBL/GenBank/DDBJ databases">
        <title>Whole genome sequence of Microlunatus phosphovorus NM-1.</title>
        <authorList>
            <person name="Hosoyama A."/>
            <person name="Sasaki K."/>
            <person name="Harada T."/>
            <person name="Igarashi R."/>
            <person name="Kawakoshi A."/>
            <person name="Sasagawa M."/>
            <person name="Fukada J."/>
            <person name="Nakamura S."/>
            <person name="Katano Y."/>
            <person name="Hanada S."/>
            <person name="Kamagata Y."/>
            <person name="Nakamura N."/>
            <person name="Yamazaki S."/>
            <person name="Fujita N."/>
        </authorList>
    </citation>
    <scope>NUCLEOTIDE SEQUENCE [LARGE SCALE GENOMIC DNA]</scope>
    <source>
        <strain evidence="2">ATCC 700054 / DSM 10555 / JCM 9379 / NBRC 101784 / NCIMB 13414 / VKM Ac-1990 / NM-1</strain>
    </source>
</reference>
<dbReference type="eggNOG" id="COG2513">
    <property type="taxonomic scope" value="Bacteria"/>
</dbReference>
<gene>
    <name evidence="1" type="ordered locus">MLP_52130</name>
</gene>
<dbReference type="STRING" id="1032480.MLP_52130"/>
<dbReference type="GO" id="GO:0003824">
    <property type="term" value="F:catalytic activity"/>
    <property type="evidence" value="ECO:0007669"/>
    <property type="project" value="InterPro"/>
</dbReference>
<evidence type="ECO:0000313" key="2">
    <source>
        <dbReference type="Proteomes" id="UP000007947"/>
    </source>
</evidence>
<protein>
    <submittedName>
        <fullName evidence="1">Uncharacterized protein</fullName>
    </submittedName>
</protein>
<dbReference type="EMBL" id="AP012204">
    <property type="protein sequence ID" value="BAK38227.1"/>
    <property type="molecule type" value="Genomic_DNA"/>
</dbReference>
<dbReference type="KEGG" id="mph:MLP_52130"/>
<dbReference type="SUPFAM" id="SSF51621">
    <property type="entry name" value="Phosphoenolpyruvate/pyruvate domain"/>
    <property type="match status" value="1"/>
</dbReference>
<dbReference type="Proteomes" id="UP000007947">
    <property type="component" value="Chromosome"/>
</dbReference>
<name>F5XII9_MICPN</name>
<dbReference type="InterPro" id="IPR040442">
    <property type="entry name" value="Pyrv_kinase-like_dom_sf"/>
</dbReference>
<dbReference type="AlphaFoldDB" id="F5XII9"/>
<sequence>MTATDQVSRPPVVKSRCPLTIGAAFDSPLLYGMGGSGTSPYLSADELATLGPYRLMIFPNFVLRATLAAARQVLQTVYATGSAASLADAGFSWVEKQELARLDEWQAIERRYGVEDAALTKLQDGVRDVRS</sequence>
<organism evidence="1 2">
    <name type="scientific">Microlunatus phosphovorus (strain ATCC 700054 / DSM 10555 / JCM 9379 / NBRC 101784 / NCIMB 13414 / VKM Ac-1990 / NM-1)</name>
    <dbReference type="NCBI Taxonomy" id="1032480"/>
    <lineage>
        <taxon>Bacteria</taxon>
        <taxon>Bacillati</taxon>
        <taxon>Actinomycetota</taxon>
        <taxon>Actinomycetes</taxon>
        <taxon>Propionibacteriales</taxon>
        <taxon>Propionibacteriaceae</taxon>
        <taxon>Microlunatus</taxon>
    </lineage>
</organism>
<accession>F5XII9</accession>
<evidence type="ECO:0000313" key="1">
    <source>
        <dbReference type="EMBL" id="BAK38227.1"/>
    </source>
</evidence>
<dbReference type="Gene3D" id="3.20.20.60">
    <property type="entry name" value="Phosphoenolpyruvate-binding domains"/>
    <property type="match status" value="1"/>
</dbReference>
<proteinExistence type="predicted"/>
<keyword evidence="2" id="KW-1185">Reference proteome</keyword>
<dbReference type="HOGENOM" id="CLU_1925160_0_0_11"/>